<evidence type="ECO:0000313" key="6">
    <source>
        <dbReference type="Proteomes" id="UP000183868"/>
    </source>
</evidence>
<dbReference type="PANTHER" id="PTHR10625:SF10">
    <property type="entry name" value="HISTONE DEACETYLASE HDAC1"/>
    <property type="match status" value="1"/>
</dbReference>
<evidence type="ECO:0000313" key="4">
    <source>
        <dbReference type="EMBL" id="EHO41525.1"/>
    </source>
</evidence>
<accession>H1XTQ0</accession>
<dbReference type="KEGG" id="caby:Cabys_672"/>
<feature type="domain" description="Histone deacetylase" evidence="2">
    <location>
        <begin position="21"/>
        <end position="308"/>
    </location>
</feature>
<dbReference type="Pfam" id="PF00850">
    <property type="entry name" value="Hist_deacetyl"/>
    <property type="match status" value="1"/>
</dbReference>
<dbReference type="GO" id="GO:0040029">
    <property type="term" value="P:epigenetic regulation of gene expression"/>
    <property type="evidence" value="ECO:0007669"/>
    <property type="project" value="TreeGrafter"/>
</dbReference>
<organism evidence="4 5">
    <name type="scientific">Caldithrix abyssi DSM 13497</name>
    <dbReference type="NCBI Taxonomy" id="880073"/>
    <lineage>
        <taxon>Bacteria</taxon>
        <taxon>Pseudomonadati</taxon>
        <taxon>Calditrichota</taxon>
        <taxon>Calditrichia</taxon>
        <taxon>Calditrichales</taxon>
        <taxon>Calditrichaceae</taxon>
        <taxon>Caldithrix</taxon>
    </lineage>
</organism>
<dbReference type="InterPro" id="IPR023696">
    <property type="entry name" value="Ureohydrolase_dom_sf"/>
</dbReference>
<sequence>MGRLAIIFHPLFLEHNPGIGHPERPERLKAILDYLNEKNFLNRVDQFQPSEASEEALRLIHDQSHIDFIKNQAGKEGVTLDVGDTVLSKHSVGAALHAAGAGARALELVFKEGYDKVFAAVRPPGHHAERSRAMGFCVFNNVAIAARLAQREKFAEKILIIDWDVHHGNGTQHAFYEDPTVFYFSLHQYPLFPMTGLREETGSGPGKGFTLNVPLSYGQGDAEYVEHVERSLAAIESRFKPDLILISAGFDAHVKDPIGGMRLTTAGFYKLTEMVAQFANRYCTGRIISFLEGGYHLNALAESVHQHLVCMLKH</sequence>
<keyword evidence="5" id="KW-1185">Reference proteome</keyword>
<dbReference type="InterPro" id="IPR023801">
    <property type="entry name" value="His_deacetylse_dom"/>
</dbReference>
<dbReference type="OrthoDB" id="9808367at2"/>
<gene>
    <name evidence="3" type="ORF">Cabys_672</name>
    <name evidence="4" type="ORF">Calab_1911</name>
</gene>
<reference evidence="4 5" key="1">
    <citation type="submission" date="2011-09" db="EMBL/GenBank/DDBJ databases">
        <title>The permanent draft genome of Caldithrix abyssi DSM 13497.</title>
        <authorList>
            <consortium name="US DOE Joint Genome Institute (JGI-PGF)"/>
            <person name="Lucas S."/>
            <person name="Han J."/>
            <person name="Lapidus A."/>
            <person name="Bruce D."/>
            <person name="Goodwin L."/>
            <person name="Pitluck S."/>
            <person name="Peters L."/>
            <person name="Kyrpides N."/>
            <person name="Mavromatis K."/>
            <person name="Ivanova N."/>
            <person name="Mikhailova N."/>
            <person name="Chertkov O."/>
            <person name="Detter J.C."/>
            <person name="Tapia R."/>
            <person name="Han C."/>
            <person name="Land M."/>
            <person name="Hauser L."/>
            <person name="Markowitz V."/>
            <person name="Cheng J.-F."/>
            <person name="Hugenholtz P."/>
            <person name="Woyke T."/>
            <person name="Wu D."/>
            <person name="Spring S."/>
            <person name="Brambilla E."/>
            <person name="Klenk H.-P."/>
            <person name="Eisen J.A."/>
        </authorList>
    </citation>
    <scope>NUCLEOTIDE SEQUENCE [LARGE SCALE GENOMIC DNA]</scope>
    <source>
        <strain evidence="4 5">DSM 13497</strain>
    </source>
</reference>
<dbReference type="PRINTS" id="PR01270">
    <property type="entry name" value="HDASUPER"/>
</dbReference>
<evidence type="ECO:0000259" key="2">
    <source>
        <dbReference type="Pfam" id="PF00850"/>
    </source>
</evidence>
<dbReference type="GO" id="GO:0004407">
    <property type="term" value="F:histone deacetylase activity"/>
    <property type="evidence" value="ECO:0007669"/>
    <property type="project" value="TreeGrafter"/>
</dbReference>
<dbReference type="AlphaFoldDB" id="H1XTQ0"/>
<dbReference type="EMBL" id="CM001402">
    <property type="protein sequence ID" value="EHO41525.1"/>
    <property type="molecule type" value="Genomic_DNA"/>
</dbReference>
<dbReference type="Gene3D" id="3.40.800.20">
    <property type="entry name" value="Histone deacetylase domain"/>
    <property type="match status" value="1"/>
</dbReference>
<dbReference type="SUPFAM" id="SSF52768">
    <property type="entry name" value="Arginase/deacetylase"/>
    <property type="match status" value="1"/>
</dbReference>
<evidence type="ECO:0000313" key="5">
    <source>
        <dbReference type="Proteomes" id="UP000004671"/>
    </source>
</evidence>
<comment type="similarity">
    <text evidence="1">Belongs to the histone deacetylase family.</text>
</comment>
<dbReference type="Proteomes" id="UP000183868">
    <property type="component" value="Chromosome"/>
</dbReference>
<dbReference type="HOGENOM" id="CLU_007727_8_5_0"/>
<dbReference type="RefSeq" id="WP_006928671.1">
    <property type="nucleotide sequence ID" value="NZ_CM001402.1"/>
</dbReference>
<evidence type="ECO:0000313" key="3">
    <source>
        <dbReference type="EMBL" id="APF17423.1"/>
    </source>
</evidence>
<dbReference type="EMBL" id="CP018099">
    <property type="protein sequence ID" value="APF17423.1"/>
    <property type="molecule type" value="Genomic_DNA"/>
</dbReference>
<dbReference type="InParanoid" id="H1XTQ0"/>
<dbReference type="eggNOG" id="COG0123">
    <property type="taxonomic scope" value="Bacteria"/>
</dbReference>
<dbReference type="Proteomes" id="UP000004671">
    <property type="component" value="Chromosome"/>
</dbReference>
<name>H1XTQ0_CALAY</name>
<reference evidence="3 6" key="2">
    <citation type="submission" date="2016-11" db="EMBL/GenBank/DDBJ databases">
        <title>Genomic analysis of Caldithrix abyssi and proposal of a novel bacterial phylum Caldithrichaeota.</title>
        <authorList>
            <person name="Kublanov I."/>
            <person name="Sigalova O."/>
            <person name="Gavrilov S."/>
            <person name="Lebedinsky A."/>
            <person name="Ivanova N."/>
            <person name="Daum C."/>
            <person name="Reddy T."/>
            <person name="Klenk H.P."/>
            <person name="Goker M."/>
            <person name="Reva O."/>
            <person name="Miroshnichenko M."/>
            <person name="Kyprides N."/>
            <person name="Woyke T."/>
            <person name="Gelfand M."/>
        </authorList>
    </citation>
    <scope>NUCLEOTIDE SEQUENCE [LARGE SCALE GENOMIC DNA]</scope>
    <source>
        <strain evidence="3 6">LF13</strain>
    </source>
</reference>
<dbReference type="InterPro" id="IPR000286">
    <property type="entry name" value="HDACs"/>
</dbReference>
<dbReference type="STRING" id="880073.Cabys_672"/>
<dbReference type="PaxDb" id="880073-Calab_1911"/>
<evidence type="ECO:0000256" key="1">
    <source>
        <dbReference type="ARBA" id="ARBA00005947"/>
    </source>
</evidence>
<proteinExistence type="inferred from homology"/>
<protein>
    <submittedName>
        <fullName evidence="3">Acetoin utilization deacetylase AcuC</fullName>
    </submittedName>
    <submittedName>
        <fullName evidence="4">Histone deacetylase superfamily</fullName>
    </submittedName>
</protein>
<dbReference type="PANTHER" id="PTHR10625">
    <property type="entry name" value="HISTONE DEACETYLASE HDAC1-RELATED"/>
    <property type="match status" value="1"/>
</dbReference>
<dbReference type="CDD" id="cd09992">
    <property type="entry name" value="HDAC_classII"/>
    <property type="match status" value="1"/>
</dbReference>
<dbReference type="InterPro" id="IPR037138">
    <property type="entry name" value="His_deacetylse_dom_sf"/>
</dbReference>